<gene>
    <name evidence="2" type="ORF">SMN809_LOCUS76982</name>
</gene>
<comment type="caution">
    <text evidence="2">The sequence shown here is derived from an EMBL/GenBank/DDBJ whole genome shotgun (WGS) entry which is preliminary data.</text>
</comment>
<dbReference type="Proteomes" id="UP000676336">
    <property type="component" value="Unassembled WGS sequence"/>
</dbReference>
<proteinExistence type="predicted"/>
<dbReference type="AlphaFoldDB" id="A0A8S3IRY7"/>
<evidence type="ECO:0000313" key="3">
    <source>
        <dbReference type="Proteomes" id="UP000676336"/>
    </source>
</evidence>
<evidence type="ECO:0000313" key="2">
    <source>
        <dbReference type="EMBL" id="CAF5206243.1"/>
    </source>
</evidence>
<feature type="non-terminal residue" evidence="2">
    <location>
        <position position="78"/>
    </location>
</feature>
<evidence type="ECO:0000256" key="1">
    <source>
        <dbReference type="SAM" id="Phobius"/>
    </source>
</evidence>
<accession>A0A8S3IRY7</accession>
<sequence length="78" mass="8565">MGENAIDFKREHSIVSSSIAQPSSDVVNRKKARSIRCVSIFKLTLAALPTLVFGVFTIAFSLQQDAAAKAAREQDQRQ</sequence>
<keyword evidence="1" id="KW-0812">Transmembrane</keyword>
<organism evidence="2 3">
    <name type="scientific">Rotaria magnacalcarata</name>
    <dbReference type="NCBI Taxonomy" id="392030"/>
    <lineage>
        <taxon>Eukaryota</taxon>
        <taxon>Metazoa</taxon>
        <taxon>Spiralia</taxon>
        <taxon>Gnathifera</taxon>
        <taxon>Rotifera</taxon>
        <taxon>Eurotatoria</taxon>
        <taxon>Bdelloidea</taxon>
        <taxon>Philodinida</taxon>
        <taxon>Philodinidae</taxon>
        <taxon>Rotaria</taxon>
    </lineage>
</organism>
<protein>
    <submittedName>
        <fullName evidence="2">Uncharacterized protein</fullName>
    </submittedName>
</protein>
<dbReference type="EMBL" id="CAJOBI010336228">
    <property type="protein sequence ID" value="CAF5206243.1"/>
    <property type="molecule type" value="Genomic_DNA"/>
</dbReference>
<keyword evidence="1" id="KW-0472">Membrane</keyword>
<reference evidence="2" key="1">
    <citation type="submission" date="2021-02" db="EMBL/GenBank/DDBJ databases">
        <authorList>
            <person name="Nowell W R."/>
        </authorList>
    </citation>
    <scope>NUCLEOTIDE SEQUENCE</scope>
</reference>
<keyword evidence="1" id="KW-1133">Transmembrane helix</keyword>
<feature type="transmembrane region" description="Helical" evidence="1">
    <location>
        <begin position="40"/>
        <end position="62"/>
    </location>
</feature>
<name>A0A8S3IRY7_9BILA</name>